<feature type="compositionally biased region" description="Polar residues" evidence="1">
    <location>
        <begin position="220"/>
        <end position="231"/>
    </location>
</feature>
<name>A0A5A9PHJ7_9TELE</name>
<organism evidence="3 4">
    <name type="scientific">Triplophysa tibetana</name>
    <dbReference type="NCBI Taxonomy" id="1572043"/>
    <lineage>
        <taxon>Eukaryota</taxon>
        <taxon>Metazoa</taxon>
        <taxon>Chordata</taxon>
        <taxon>Craniata</taxon>
        <taxon>Vertebrata</taxon>
        <taxon>Euteleostomi</taxon>
        <taxon>Actinopterygii</taxon>
        <taxon>Neopterygii</taxon>
        <taxon>Teleostei</taxon>
        <taxon>Ostariophysi</taxon>
        <taxon>Cypriniformes</taxon>
        <taxon>Nemacheilidae</taxon>
        <taxon>Triplophysa</taxon>
    </lineage>
</organism>
<feature type="compositionally biased region" description="Pro residues" evidence="1">
    <location>
        <begin position="207"/>
        <end position="219"/>
    </location>
</feature>
<feature type="compositionally biased region" description="Polar residues" evidence="1">
    <location>
        <begin position="263"/>
        <end position="279"/>
    </location>
</feature>
<evidence type="ECO:0000256" key="1">
    <source>
        <dbReference type="SAM" id="MobiDB-lite"/>
    </source>
</evidence>
<gene>
    <name evidence="3" type="ORF">E1301_Tti018153</name>
</gene>
<comment type="caution">
    <text evidence="3">The sequence shown here is derived from an EMBL/GenBank/DDBJ whole genome shotgun (WGS) entry which is preliminary data.</text>
</comment>
<feature type="compositionally biased region" description="Polar residues" evidence="1">
    <location>
        <begin position="239"/>
        <end position="253"/>
    </location>
</feature>
<accession>A0A5A9PHJ7</accession>
<feature type="transmembrane region" description="Helical" evidence="2">
    <location>
        <begin position="70"/>
        <end position="90"/>
    </location>
</feature>
<dbReference type="Proteomes" id="UP000324632">
    <property type="component" value="Chromosome 5"/>
</dbReference>
<dbReference type="AlphaFoldDB" id="A0A5A9PHJ7"/>
<evidence type="ECO:0000313" key="3">
    <source>
        <dbReference type="EMBL" id="KAA0721288.1"/>
    </source>
</evidence>
<evidence type="ECO:0000313" key="4">
    <source>
        <dbReference type="Proteomes" id="UP000324632"/>
    </source>
</evidence>
<keyword evidence="2" id="KW-1133">Transmembrane helix</keyword>
<keyword evidence="2" id="KW-0472">Membrane</keyword>
<keyword evidence="4" id="KW-1185">Reference proteome</keyword>
<proteinExistence type="predicted"/>
<protein>
    <submittedName>
        <fullName evidence="3">Uncharacterized protein</fullName>
    </submittedName>
</protein>
<sequence>MYSPGIDADRIPSRVVCAGFPSGVDAIGILYRVDAGIHNRVCPCLCLPTSVPVSEPPVCVPVSRPPSGCFWVWALWCLFLYVALPTVFLSAGPPGDVPVCRSSYRCSCPCPICVFLSLGLKTRSRQLLLSSRHSRRHPVQSDSQYPAGKQSVTAAVSAIQPESSPVHLLVNQSGPAASFQPASYPAPTPFQHLYLASSLVQPESSPVQPPLIQPAPSPFQQPESIPLSSPSVGDPAGIPTSTQFGTLSGSAGSQAKFPKTLHSRTPPQAKTHPNSPNPL</sequence>
<reference evidence="3 4" key="1">
    <citation type="journal article" date="2019" name="Mol. Ecol. Resour.">
        <title>Chromosome-level genome assembly of Triplophysa tibetana, a fish adapted to the harsh high-altitude environment of the Tibetan Plateau.</title>
        <authorList>
            <person name="Yang X."/>
            <person name="Liu H."/>
            <person name="Ma Z."/>
            <person name="Zou Y."/>
            <person name="Zou M."/>
            <person name="Mao Y."/>
            <person name="Li X."/>
            <person name="Wang H."/>
            <person name="Chen T."/>
            <person name="Wang W."/>
            <person name="Yang R."/>
        </authorList>
    </citation>
    <scope>NUCLEOTIDE SEQUENCE [LARGE SCALE GENOMIC DNA]</scope>
    <source>
        <strain evidence="3">TTIB1903HZAU</strain>
        <tissue evidence="3">Muscle</tissue>
    </source>
</reference>
<dbReference type="EMBL" id="SOYY01000005">
    <property type="protein sequence ID" value="KAA0721288.1"/>
    <property type="molecule type" value="Genomic_DNA"/>
</dbReference>
<keyword evidence="2" id="KW-0812">Transmembrane</keyword>
<feature type="region of interest" description="Disordered" evidence="1">
    <location>
        <begin position="204"/>
        <end position="279"/>
    </location>
</feature>
<evidence type="ECO:0000256" key="2">
    <source>
        <dbReference type="SAM" id="Phobius"/>
    </source>
</evidence>